<dbReference type="PANTHER" id="PTHR23501">
    <property type="entry name" value="MAJOR FACILITATOR SUPERFAMILY"/>
    <property type="match status" value="1"/>
</dbReference>
<dbReference type="PRINTS" id="PR01036">
    <property type="entry name" value="TCRTETB"/>
</dbReference>
<evidence type="ECO:0000313" key="9">
    <source>
        <dbReference type="EMBL" id="MFC5531219.1"/>
    </source>
</evidence>
<keyword evidence="6 7" id="KW-0472">Membrane</keyword>
<evidence type="ECO:0000256" key="1">
    <source>
        <dbReference type="ARBA" id="ARBA00004651"/>
    </source>
</evidence>
<feature type="transmembrane region" description="Helical" evidence="7">
    <location>
        <begin position="100"/>
        <end position="121"/>
    </location>
</feature>
<dbReference type="PANTHER" id="PTHR23501:SF191">
    <property type="entry name" value="VACUOLAR BASIC AMINO ACID TRANSPORTER 4"/>
    <property type="match status" value="1"/>
</dbReference>
<protein>
    <submittedName>
        <fullName evidence="9">MDR family MFS transporter</fullName>
    </submittedName>
</protein>
<evidence type="ECO:0000256" key="7">
    <source>
        <dbReference type="SAM" id="Phobius"/>
    </source>
</evidence>
<sequence>MTKQTNIVPVVVGLMVALFIGALDVTVVSTALPDIVDDLQGRSLISWVFAIYTLTTCVTTPIFGKLTDLYGRKIVFAIGIILFVLGSALCGFAGSMVSLIWFRAIQGIGAGALNPVCFTIVGDLFTGEKRGKMMGLFASVWSVAGLLGPLVGGYFVDHVTWQWIFFMNIPLGIVALVLVNGFLKESFEKKAKKIDYWGALTFTIAVSALLYALLSAGEKYAWDSPVIIGLFAVAIVFLALFFLIEARTAEPMMPLAMFNNRVMNVSNLSGFLAFSIVSGVMIYAPIWIQSVLGHSATSSGLTVMPMSIAWPIASTVVGRLMYKIGVKTSVMLGSFVVIIGCAWMADLQLDSPYGYWVGILVLLGFGMGFITTPSTVMVQSAVGWQMRGVATATNSLLRSLGQTVGVAIFGTMFNHYVTTGSPVELVDAMHVIFVVFGVIAAANLLTLAFLPSHRQVMAQQAS</sequence>
<organism evidence="9 10">
    <name type="scientific">Cohnella yongneupensis</name>
    <dbReference type="NCBI Taxonomy" id="425006"/>
    <lineage>
        <taxon>Bacteria</taxon>
        <taxon>Bacillati</taxon>
        <taxon>Bacillota</taxon>
        <taxon>Bacilli</taxon>
        <taxon>Bacillales</taxon>
        <taxon>Paenibacillaceae</taxon>
        <taxon>Cohnella</taxon>
    </lineage>
</organism>
<evidence type="ECO:0000313" key="10">
    <source>
        <dbReference type="Proteomes" id="UP001596108"/>
    </source>
</evidence>
<feature type="transmembrane region" description="Helical" evidence="7">
    <location>
        <begin position="7"/>
        <end position="32"/>
    </location>
</feature>
<keyword evidence="5 7" id="KW-1133">Transmembrane helix</keyword>
<feature type="transmembrane region" description="Helical" evidence="7">
    <location>
        <begin position="265"/>
        <end position="288"/>
    </location>
</feature>
<feature type="transmembrane region" description="Helical" evidence="7">
    <location>
        <begin position="133"/>
        <end position="155"/>
    </location>
</feature>
<dbReference type="CDD" id="cd17502">
    <property type="entry name" value="MFS_Azr1_MDR_like"/>
    <property type="match status" value="1"/>
</dbReference>
<dbReference type="Proteomes" id="UP001596108">
    <property type="component" value="Unassembled WGS sequence"/>
</dbReference>
<keyword evidence="4 7" id="KW-0812">Transmembrane</keyword>
<dbReference type="PROSITE" id="PS50850">
    <property type="entry name" value="MFS"/>
    <property type="match status" value="1"/>
</dbReference>
<evidence type="ECO:0000256" key="3">
    <source>
        <dbReference type="ARBA" id="ARBA00022475"/>
    </source>
</evidence>
<dbReference type="InterPro" id="IPR011701">
    <property type="entry name" value="MFS"/>
</dbReference>
<proteinExistence type="predicted"/>
<dbReference type="SUPFAM" id="SSF103473">
    <property type="entry name" value="MFS general substrate transporter"/>
    <property type="match status" value="1"/>
</dbReference>
<feature type="transmembrane region" description="Helical" evidence="7">
    <location>
        <begin position="399"/>
        <end position="417"/>
    </location>
</feature>
<feature type="transmembrane region" description="Helical" evidence="7">
    <location>
        <begin position="329"/>
        <end position="347"/>
    </location>
</feature>
<dbReference type="NCBIfam" id="TIGR00711">
    <property type="entry name" value="efflux_EmrB"/>
    <property type="match status" value="1"/>
</dbReference>
<dbReference type="InterPro" id="IPR004638">
    <property type="entry name" value="EmrB-like"/>
</dbReference>
<gene>
    <name evidence="9" type="ORF">ACFPQ4_17510</name>
</gene>
<evidence type="ECO:0000259" key="8">
    <source>
        <dbReference type="PROSITE" id="PS50850"/>
    </source>
</evidence>
<feature type="transmembrane region" description="Helical" evidence="7">
    <location>
        <begin position="353"/>
        <end position="378"/>
    </location>
</feature>
<dbReference type="Pfam" id="PF07690">
    <property type="entry name" value="MFS_1"/>
    <property type="match status" value="1"/>
</dbReference>
<keyword evidence="10" id="KW-1185">Reference proteome</keyword>
<name>A0ABW0R7C0_9BACL</name>
<accession>A0ABW0R7C0</accession>
<dbReference type="InterPro" id="IPR020846">
    <property type="entry name" value="MFS_dom"/>
</dbReference>
<feature type="transmembrane region" description="Helical" evidence="7">
    <location>
        <begin position="300"/>
        <end position="322"/>
    </location>
</feature>
<evidence type="ECO:0000256" key="6">
    <source>
        <dbReference type="ARBA" id="ARBA00023136"/>
    </source>
</evidence>
<dbReference type="Gene3D" id="1.20.1720.10">
    <property type="entry name" value="Multidrug resistance protein D"/>
    <property type="match status" value="1"/>
</dbReference>
<feature type="domain" description="Major facilitator superfamily (MFS) profile" evidence="8">
    <location>
        <begin position="10"/>
        <end position="455"/>
    </location>
</feature>
<feature type="transmembrane region" description="Helical" evidence="7">
    <location>
        <begin position="44"/>
        <end position="63"/>
    </location>
</feature>
<feature type="transmembrane region" description="Helical" evidence="7">
    <location>
        <begin position="194"/>
        <end position="214"/>
    </location>
</feature>
<feature type="transmembrane region" description="Helical" evidence="7">
    <location>
        <begin position="75"/>
        <end position="94"/>
    </location>
</feature>
<dbReference type="InterPro" id="IPR036259">
    <property type="entry name" value="MFS_trans_sf"/>
</dbReference>
<keyword evidence="3" id="KW-1003">Cell membrane</keyword>
<comment type="caution">
    <text evidence="9">The sequence shown here is derived from an EMBL/GenBank/DDBJ whole genome shotgun (WGS) entry which is preliminary data.</text>
</comment>
<keyword evidence="2" id="KW-0813">Transport</keyword>
<evidence type="ECO:0000256" key="5">
    <source>
        <dbReference type="ARBA" id="ARBA00022989"/>
    </source>
</evidence>
<comment type="subcellular location">
    <subcellularLocation>
        <location evidence="1">Cell membrane</location>
        <topology evidence="1">Multi-pass membrane protein</topology>
    </subcellularLocation>
</comment>
<feature type="transmembrane region" description="Helical" evidence="7">
    <location>
        <begin position="161"/>
        <end position="182"/>
    </location>
</feature>
<dbReference type="RefSeq" id="WP_378113173.1">
    <property type="nucleotide sequence ID" value="NZ_JBHSNC010000052.1"/>
</dbReference>
<feature type="transmembrane region" description="Helical" evidence="7">
    <location>
        <begin position="429"/>
        <end position="450"/>
    </location>
</feature>
<evidence type="ECO:0000256" key="2">
    <source>
        <dbReference type="ARBA" id="ARBA00022448"/>
    </source>
</evidence>
<reference evidence="10" key="1">
    <citation type="journal article" date="2019" name="Int. J. Syst. Evol. Microbiol.">
        <title>The Global Catalogue of Microorganisms (GCM) 10K type strain sequencing project: providing services to taxonomists for standard genome sequencing and annotation.</title>
        <authorList>
            <consortium name="The Broad Institute Genomics Platform"/>
            <consortium name="The Broad Institute Genome Sequencing Center for Infectious Disease"/>
            <person name="Wu L."/>
            <person name="Ma J."/>
        </authorList>
    </citation>
    <scope>NUCLEOTIDE SEQUENCE [LARGE SCALE GENOMIC DNA]</scope>
    <source>
        <strain evidence="10">CGMCC 1.18578</strain>
    </source>
</reference>
<dbReference type="Gene3D" id="1.20.1250.20">
    <property type="entry name" value="MFS general substrate transporter like domains"/>
    <property type="match status" value="1"/>
</dbReference>
<dbReference type="EMBL" id="JBHSNC010000052">
    <property type="protein sequence ID" value="MFC5531219.1"/>
    <property type="molecule type" value="Genomic_DNA"/>
</dbReference>
<evidence type="ECO:0000256" key="4">
    <source>
        <dbReference type="ARBA" id="ARBA00022692"/>
    </source>
</evidence>
<feature type="transmembrane region" description="Helical" evidence="7">
    <location>
        <begin position="226"/>
        <end position="244"/>
    </location>
</feature>